<dbReference type="GeneID" id="59347494"/>
<protein>
    <submittedName>
        <fullName evidence="2">p-loop containing nucleoside triphosphate hydrolase protein</fullName>
    </submittedName>
</protein>
<sequence>MTSRWGSMRIAALPLTRGRPPITYYSLRMQRPPPPPHIEPPKSGWLPREGIVKWAVYKVDSTWTSWGQAKPGTVRFRVFEFGERFLDRLDFEEGVLKRIDVEHAPPTKPPSGLVGVEREEAEAALAQLKIPLLYAPKVTSAPEAISNLQAFIQNRIPIHSKGFWTYLLIAPLTAPFVIIRMPLHLLTLWLRLMLLFFEAVIPNIPFFFCAWRAWSHYQALQGARYIDGLLKTGKIVPQSLMELDSVYETPTTEEGNLIVSRNSLGNAMRTLEMSPDDSKDIIRAYEQVRNRSK</sequence>
<accession>A0A8H6VYU7</accession>
<dbReference type="PANTHER" id="PTHR28062:SF1">
    <property type="entry name" value="TRANSMEMBRANE PROTEIN"/>
    <property type="match status" value="1"/>
</dbReference>
<dbReference type="AlphaFoldDB" id="A0A8H6VYU7"/>
<dbReference type="EMBL" id="JACAZF010000007">
    <property type="protein sequence ID" value="KAF7298832.1"/>
    <property type="molecule type" value="Genomic_DNA"/>
</dbReference>
<reference evidence="2" key="1">
    <citation type="submission" date="2020-05" db="EMBL/GenBank/DDBJ databases">
        <title>Mycena genomes resolve the evolution of fungal bioluminescence.</title>
        <authorList>
            <person name="Tsai I.J."/>
        </authorList>
    </citation>
    <scope>NUCLEOTIDE SEQUENCE</scope>
    <source>
        <strain evidence="2">171206Taipei</strain>
    </source>
</reference>
<dbReference type="Pfam" id="PF10173">
    <property type="entry name" value="Mit_KHE1"/>
    <property type="match status" value="1"/>
</dbReference>
<keyword evidence="2" id="KW-0378">Hydrolase</keyword>
<feature type="transmembrane region" description="Helical" evidence="1">
    <location>
        <begin position="189"/>
        <end position="211"/>
    </location>
</feature>
<dbReference type="PANTHER" id="PTHR28062">
    <property type="entry name" value="K+-H+ EXCHANGE-LIKE PROTEIN"/>
    <property type="match status" value="1"/>
</dbReference>
<evidence type="ECO:0000256" key="1">
    <source>
        <dbReference type="SAM" id="Phobius"/>
    </source>
</evidence>
<keyword evidence="1" id="KW-0472">Membrane</keyword>
<organism evidence="2 3">
    <name type="scientific">Mycena indigotica</name>
    <dbReference type="NCBI Taxonomy" id="2126181"/>
    <lineage>
        <taxon>Eukaryota</taxon>
        <taxon>Fungi</taxon>
        <taxon>Dikarya</taxon>
        <taxon>Basidiomycota</taxon>
        <taxon>Agaricomycotina</taxon>
        <taxon>Agaricomycetes</taxon>
        <taxon>Agaricomycetidae</taxon>
        <taxon>Agaricales</taxon>
        <taxon>Marasmiineae</taxon>
        <taxon>Mycenaceae</taxon>
        <taxon>Mycena</taxon>
    </lineage>
</organism>
<dbReference type="RefSeq" id="XP_037218220.1">
    <property type="nucleotide sequence ID" value="XM_037364978.1"/>
</dbReference>
<dbReference type="GO" id="GO:0016787">
    <property type="term" value="F:hydrolase activity"/>
    <property type="evidence" value="ECO:0007669"/>
    <property type="project" value="UniProtKB-KW"/>
</dbReference>
<keyword evidence="1" id="KW-1133">Transmembrane helix</keyword>
<dbReference type="GO" id="GO:0006813">
    <property type="term" value="P:potassium ion transport"/>
    <property type="evidence" value="ECO:0007669"/>
    <property type="project" value="TreeGrafter"/>
</dbReference>
<dbReference type="GO" id="GO:1902600">
    <property type="term" value="P:proton transmembrane transport"/>
    <property type="evidence" value="ECO:0007669"/>
    <property type="project" value="TreeGrafter"/>
</dbReference>
<evidence type="ECO:0000313" key="2">
    <source>
        <dbReference type="EMBL" id="KAF7298832.1"/>
    </source>
</evidence>
<keyword evidence="1" id="KW-0812">Transmembrane</keyword>
<dbReference type="InterPro" id="IPR018786">
    <property type="entry name" value="Mit_KHE1"/>
</dbReference>
<evidence type="ECO:0000313" key="3">
    <source>
        <dbReference type="Proteomes" id="UP000636479"/>
    </source>
</evidence>
<gene>
    <name evidence="2" type="ORF">MIND_00830800</name>
</gene>
<proteinExistence type="predicted"/>
<feature type="transmembrane region" description="Helical" evidence="1">
    <location>
        <begin position="163"/>
        <end position="183"/>
    </location>
</feature>
<dbReference type="OrthoDB" id="5562676at2759"/>
<comment type="caution">
    <text evidence="2">The sequence shown here is derived from an EMBL/GenBank/DDBJ whole genome shotgun (WGS) entry which is preliminary data.</text>
</comment>
<name>A0A8H6VYU7_9AGAR</name>
<dbReference type="Proteomes" id="UP000636479">
    <property type="component" value="Unassembled WGS sequence"/>
</dbReference>
<keyword evidence="3" id="KW-1185">Reference proteome</keyword>
<dbReference type="GO" id="GO:0005743">
    <property type="term" value="C:mitochondrial inner membrane"/>
    <property type="evidence" value="ECO:0007669"/>
    <property type="project" value="TreeGrafter"/>
</dbReference>